<dbReference type="EMBL" id="BQKI01000090">
    <property type="protein sequence ID" value="GJN36620.1"/>
    <property type="molecule type" value="Genomic_DNA"/>
</dbReference>
<name>A0AAV5FPF0_ELECO</name>
<organism evidence="1 2">
    <name type="scientific">Eleusine coracana subsp. coracana</name>
    <dbReference type="NCBI Taxonomy" id="191504"/>
    <lineage>
        <taxon>Eukaryota</taxon>
        <taxon>Viridiplantae</taxon>
        <taxon>Streptophyta</taxon>
        <taxon>Embryophyta</taxon>
        <taxon>Tracheophyta</taxon>
        <taxon>Spermatophyta</taxon>
        <taxon>Magnoliopsida</taxon>
        <taxon>Liliopsida</taxon>
        <taxon>Poales</taxon>
        <taxon>Poaceae</taxon>
        <taxon>PACMAD clade</taxon>
        <taxon>Chloridoideae</taxon>
        <taxon>Cynodonteae</taxon>
        <taxon>Eleusininae</taxon>
        <taxon>Eleusine</taxon>
    </lineage>
</organism>
<dbReference type="AlphaFoldDB" id="A0AAV5FPF0"/>
<evidence type="ECO:0000313" key="2">
    <source>
        <dbReference type="Proteomes" id="UP001054889"/>
    </source>
</evidence>
<proteinExistence type="predicted"/>
<gene>
    <name evidence="1" type="primary">gb25497</name>
    <name evidence="1" type="ORF">PR202_gb25497</name>
</gene>
<sequence>MALAALYAFSPLTVKLGFFKMPSTGMSPLTMAGVDLIRTDTSMVGSDDEERVAGGPEARAMAKQRCDWPVIWEGVAVQPTRREDAYATGTEVDKR</sequence>
<evidence type="ECO:0000313" key="1">
    <source>
        <dbReference type="EMBL" id="GJN36620.1"/>
    </source>
</evidence>
<reference evidence="1" key="2">
    <citation type="submission" date="2021-12" db="EMBL/GenBank/DDBJ databases">
        <title>Resequencing data analysis of finger millet.</title>
        <authorList>
            <person name="Hatakeyama M."/>
            <person name="Aluri S."/>
            <person name="Balachadran M.T."/>
            <person name="Sivarajan S.R."/>
            <person name="Poveda L."/>
            <person name="Shimizu-Inatsugi R."/>
            <person name="Schlapbach R."/>
            <person name="Sreeman S.M."/>
            <person name="Shimizu K.K."/>
        </authorList>
    </citation>
    <scope>NUCLEOTIDE SEQUENCE</scope>
</reference>
<accession>A0AAV5FPF0</accession>
<protein>
    <submittedName>
        <fullName evidence="1">Uncharacterized protein</fullName>
    </submittedName>
</protein>
<comment type="caution">
    <text evidence="1">The sequence shown here is derived from an EMBL/GenBank/DDBJ whole genome shotgun (WGS) entry which is preliminary data.</text>
</comment>
<reference evidence="1" key="1">
    <citation type="journal article" date="2018" name="DNA Res.">
        <title>Multiple hybrid de novo genome assembly of finger millet, an orphan allotetraploid crop.</title>
        <authorList>
            <person name="Hatakeyama M."/>
            <person name="Aluri S."/>
            <person name="Balachadran M.T."/>
            <person name="Sivarajan S.R."/>
            <person name="Patrignani A."/>
            <person name="Gruter S."/>
            <person name="Poveda L."/>
            <person name="Shimizu-Inatsugi R."/>
            <person name="Baeten J."/>
            <person name="Francoijs K.J."/>
            <person name="Nataraja K.N."/>
            <person name="Reddy Y.A.N."/>
            <person name="Phadnis S."/>
            <person name="Ravikumar R.L."/>
            <person name="Schlapbach R."/>
            <person name="Sreeman S.M."/>
            <person name="Shimizu K.K."/>
        </authorList>
    </citation>
    <scope>NUCLEOTIDE SEQUENCE</scope>
</reference>
<keyword evidence="2" id="KW-1185">Reference proteome</keyword>
<dbReference type="Proteomes" id="UP001054889">
    <property type="component" value="Unassembled WGS sequence"/>
</dbReference>